<dbReference type="PANTHER" id="PTHR30050:SF4">
    <property type="entry name" value="ATP-BINDING PROTEIN RV3427C IN INSERTION SEQUENCE-RELATED"/>
    <property type="match status" value="1"/>
</dbReference>
<evidence type="ECO:0000313" key="3">
    <source>
        <dbReference type="Proteomes" id="UP001387364"/>
    </source>
</evidence>
<feature type="domain" description="IstB-like ATP-binding" evidence="1">
    <location>
        <begin position="163"/>
        <end position="260"/>
    </location>
</feature>
<organism evidence="2 3">
    <name type="scientific">Bacillus kandeliae</name>
    <dbReference type="NCBI Taxonomy" id="3129297"/>
    <lineage>
        <taxon>Bacteria</taxon>
        <taxon>Bacillati</taxon>
        <taxon>Bacillota</taxon>
        <taxon>Bacilli</taxon>
        <taxon>Bacillales</taxon>
        <taxon>Bacillaceae</taxon>
        <taxon>Bacillus</taxon>
    </lineage>
</organism>
<dbReference type="SUPFAM" id="SSF52540">
    <property type="entry name" value="P-loop containing nucleoside triphosphate hydrolases"/>
    <property type="match status" value="1"/>
</dbReference>
<dbReference type="Gene3D" id="3.40.50.300">
    <property type="entry name" value="P-loop containing nucleotide triphosphate hydrolases"/>
    <property type="match status" value="1"/>
</dbReference>
<evidence type="ECO:0000313" key="2">
    <source>
        <dbReference type="EMBL" id="WXB91897.1"/>
    </source>
</evidence>
<reference evidence="2 3" key="1">
    <citation type="submission" date="2024-02" db="EMBL/GenBank/DDBJ databases">
        <title>Seven novel Bacillus-like species.</title>
        <authorList>
            <person name="Liu G."/>
        </authorList>
    </citation>
    <scope>NUCLEOTIDE SEQUENCE [LARGE SCALE GENOMIC DNA]</scope>
    <source>
        <strain evidence="2 3">FJAT-52991</strain>
    </source>
</reference>
<dbReference type="Proteomes" id="UP001387364">
    <property type="component" value="Chromosome"/>
</dbReference>
<gene>
    <name evidence="2" type="ORF">WDJ61_11525</name>
</gene>
<proteinExistence type="predicted"/>
<keyword evidence="2" id="KW-0547">Nucleotide-binding</keyword>
<dbReference type="InterPro" id="IPR027417">
    <property type="entry name" value="P-loop_NTPase"/>
</dbReference>
<name>A0ABZ2N3P5_9BACI</name>
<dbReference type="GO" id="GO:0005524">
    <property type="term" value="F:ATP binding"/>
    <property type="evidence" value="ECO:0007669"/>
    <property type="project" value="UniProtKB-KW"/>
</dbReference>
<dbReference type="RefSeq" id="WP_338749846.1">
    <property type="nucleotide sequence ID" value="NZ_CP147404.1"/>
</dbReference>
<keyword evidence="3" id="KW-1185">Reference proteome</keyword>
<protein>
    <submittedName>
        <fullName evidence="2">ATP-binding protein</fullName>
    </submittedName>
</protein>
<keyword evidence="2" id="KW-0067">ATP-binding</keyword>
<dbReference type="InterPro" id="IPR002611">
    <property type="entry name" value="IstB_ATP-bd"/>
</dbReference>
<dbReference type="EMBL" id="CP147404">
    <property type="protein sequence ID" value="WXB91897.1"/>
    <property type="molecule type" value="Genomic_DNA"/>
</dbReference>
<dbReference type="PANTHER" id="PTHR30050">
    <property type="entry name" value="CHROMOSOMAL REPLICATION INITIATOR PROTEIN DNAA"/>
    <property type="match status" value="1"/>
</dbReference>
<accession>A0ABZ2N3P5</accession>
<sequence length="297" mass="34313">MAKRFTSIAEVMADLQAKASQRTKSTENSKKLDELGEVEYECSICKDAELIFRRDDDGYDYASPCECRERKAWKRRFKQSMIPDEFTQANFENYETVSSVQRDMLVLTKEYRSLFKVVKQGDEKKKIIPADNFGLIAVFGEQRLKEMPASERSVFKQKHNNYGIGKTHLQIALAKQLIKEGFNVLVVSDVSFMEELMQAKKMDDGGETYNQLLKGALTADVLIWDDIGKVNWTEPRERMYYTIINERYRKQKPIVFNSNEDRGTLANKIGYAAASRLIGQCGDYLQDAEGIDWRLKR</sequence>
<evidence type="ECO:0000259" key="1">
    <source>
        <dbReference type="Pfam" id="PF01695"/>
    </source>
</evidence>
<dbReference type="Pfam" id="PF01695">
    <property type="entry name" value="IstB_IS21"/>
    <property type="match status" value="1"/>
</dbReference>